<sequence>PPNNVLGCHYDPQNLPLRTHESYLLDATTIGYLNGSSRKREIQDRGKLSI</sequence>
<evidence type="ECO:0000313" key="2">
    <source>
        <dbReference type="Proteomes" id="UP000789366"/>
    </source>
</evidence>
<name>A0ACA9QJA0_9GLOM</name>
<feature type="non-terminal residue" evidence="1">
    <location>
        <position position="1"/>
    </location>
</feature>
<proteinExistence type="predicted"/>
<dbReference type="Proteomes" id="UP000789366">
    <property type="component" value="Unassembled WGS sequence"/>
</dbReference>
<organism evidence="1 2">
    <name type="scientific">Cetraspora pellucida</name>
    <dbReference type="NCBI Taxonomy" id="1433469"/>
    <lineage>
        <taxon>Eukaryota</taxon>
        <taxon>Fungi</taxon>
        <taxon>Fungi incertae sedis</taxon>
        <taxon>Mucoromycota</taxon>
        <taxon>Glomeromycotina</taxon>
        <taxon>Glomeromycetes</taxon>
        <taxon>Diversisporales</taxon>
        <taxon>Gigasporaceae</taxon>
        <taxon>Cetraspora</taxon>
    </lineage>
</organism>
<gene>
    <name evidence="1" type="ORF">SPELUC_LOCUS14664</name>
</gene>
<accession>A0ACA9QJA0</accession>
<protein>
    <submittedName>
        <fullName evidence="1">9786_t:CDS:1</fullName>
    </submittedName>
</protein>
<dbReference type="EMBL" id="CAJVPW010044327">
    <property type="protein sequence ID" value="CAG8753798.1"/>
    <property type="molecule type" value="Genomic_DNA"/>
</dbReference>
<comment type="caution">
    <text evidence="1">The sequence shown here is derived from an EMBL/GenBank/DDBJ whole genome shotgun (WGS) entry which is preliminary data.</text>
</comment>
<evidence type="ECO:0000313" key="1">
    <source>
        <dbReference type="EMBL" id="CAG8753798.1"/>
    </source>
</evidence>
<reference evidence="1" key="1">
    <citation type="submission" date="2021-06" db="EMBL/GenBank/DDBJ databases">
        <authorList>
            <person name="Kallberg Y."/>
            <person name="Tangrot J."/>
            <person name="Rosling A."/>
        </authorList>
    </citation>
    <scope>NUCLEOTIDE SEQUENCE</scope>
    <source>
        <strain evidence="1">28 12/20/2015</strain>
    </source>
</reference>
<keyword evidence="2" id="KW-1185">Reference proteome</keyword>